<evidence type="ECO:0008006" key="4">
    <source>
        <dbReference type="Google" id="ProtNLM"/>
    </source>
</evidence>
<name>A0ABR1H6N0_9HYPO</name>
<reference evidence="2 3" key="1">
    <citation type="journal article" date="2025" name="Microbiol. Resour. Announc.">
        <title>Draft genome sequences for Neonectria magnoliae and Neonectria punicea, canker pathogens of Liriodendron tulipifera and Acer saccharum in West Virginia.</title>
        <authorList>
            <person name="Petronek H.M."/>
            <person name="Kasson M.T."/>
            <person name="Metheny A.M."/>
            <person name="Stauder C.M."/>
            <person name="Lovett B."/>
            <person name="Lynch S.C."/>
            <person name="Garnas J.R."/>
            <person name="Kasson L.R."/>
            <person name="Stajich J.E."/>
        </authorList>
    </citation>
    <scope>NUCLEOTIDE SEQUENCE [LARGE SCALE GENOMIC DNA]</scope>
    <source>
        <strain evidence="2 3">NRRL 64653</strain>
    </source>
</reference>
<comment type="caution">
    <text evidence="2">The sequence shown here is derived from an EMBL/GenBank/DDBJ whole genome shotgun (WGS) entry which is preliminary data.</text>
</comment>
<organism evidence="2 3">
    <name type="scientific">Neonectria punicea</name>
    <dbReference type="NCBI Taxonomy" id="979145"/>
    <lineage>
        <taxon>Eukaryota</taxon>
        <taxon>Fungi</taxon>
        <taxon>Dikarya</taxon>
        <taxon>Ascomycota</taxon>
        <taxon>Pezizomycotina</taxon>
        <taxon>Sordariomycetes</taxon>
        <taxon>Hypocreomycetidae</taxon>
        <taxon>Hypocreales</taxon>
        <taxon>Nectriaceae</taxon>
        <taxon>Neonectria</taxon>
    </lineage>
</organism>
<dbReference type="EMBL" id="JAZAVJ010000065">
    <property type="protein sequence ID" value="KAK7416699.1"/>
    <property type="molecule type" value="Genomic_DNA"/>
</dbReference>
<feature type="region of interest" description="Disordered" evidence="1">
    <location>
        <begin position="1"/>
        <end position="25"/>
    </location>
</feature>
<gene>
    <name evidence="2" type="ORF">QQX98_005025</name>
</gene>
<dbReference type="CDD" id="cd14686">
    <property type="entry name" value="bZIP"/>
    <property type="match status" value="1"/>
</dbReference>
<evidence type="ECO:0000256" key="1">
    <source>
        <dbReference type="SAM" id="MobiDB-lite"/>
    </source>
</evidence>
<feature type="compositionally biased region" description="Basic and acidic residues" evidence="1">
    <location>
        <begin position="16"/>
        <end position="25"/>
    </location>
</feature>
<evidence type="ECO:0000313" key="3">
    <source>
        <dbReference type="Proteomes" id="UP001498476"/>
    </source>
</evidence>
<accession>A0ABR1H6N0</accession>
<dbReference type="Proteomes" id="UP001498476">
    <property type="component" value="Unassembled WGS sequence"/>
</dbReference>
<protein>
    <recommendedName>
        <fullName evidence="4">BZIP domain-containing protein</fullName>
    </recommendedName>
</protein>
<sequence>MSNSTQPSTKKRRGPPVRDIESSDEALKLRRQKNRGAQHVFRKRRQAAELAQGLRIKALEEVVEDMSSVFINLFDEILGTEELAKQHPGLVGSLRSSAARILTSVKAVTSANGDYLTQGQHRWSRERRSMSNMDLPMEPFGNLYAEMSNPVSLGMNVDLDTTTSPYQLSSQTQQILSALDSFSLRLLETTLSQAYHFLNGTLPVPPDDLNRPFGSTLRFRTRTQLLTRIRWLLGPGRSHMRQAAGISWSTGQGSASLCFENSASVSVSSDPDGASLLSTDHRAPPGFLTALGVQEQLRDLGGRMLNLDTMEIVLGSSPSSTINIINFGGLQSTNPETSMPLAMQLSVSLLTTNLAHTAVCLVSGPVYPLSRVVGAMEASLTLVR</sequence>
<dbReference type="PANTHER" id="PTHR40618:SF1">
    <property type="entry name" value="B-ZIP TRANSCRIPTION FACTOR (EUROFUNG)"/>
    <property type="match status" value="1"/>
</dbReference>
<keyword evidence="3" id="KW-1185">Reference proteome</keyword>
<evidence type="ECO:0000313" key="2">
    <source>
        <dbReference type="EMBL" id="KAK7416699.1"/>
    </source>
</evidence>
<proteinExistence type="predicted"/>
<dbReference type="PANTHER" id="PTHR40618">
    <property type="entry name" value="B-ZIP TRANSCRIPTION FACTOR (EUROFUNG)-RELATED"/>
    <property type="match status" value="1"/>
</dbReference>